<sequence length="102" mass="11239">MVNERECIMGSSLPTICLGRVQKSSRHCGRGKSYEGERGIVSIVILYPSKLVSVSGPFCWQRSQQSGYWALLLCVELTEELASQECSVLRVEVSSCLLLPTA</sequence>
<proteinExistence type="predicted"/>
<reference evidence="1 2" key="2">
    <citation type="submission" date="2019-04" db="EMBL/GenBank/DDBJ databases">
        <title>The genome sequence of big-headed turtle.</title>
        <authorList>
            <person name="Gong S."/>
        </authorList>
    </citation>
    <scope>NUCLEOTIDE SEQUENCE [LARGE SCALE GENOMIC DNA]</scope>
    <source>
        <strain evidence="1">DO16091913</strain>
        <tissue evidence="1">Muscle</tissue>
    </source>
</reference>
<reference evidence="1 2" key="1">
    <citation type="submission" date="2019-04" db="EMBL/GenBank/DDBJ databases">
        <title>Draft genome of the big-headed turtle Platysternon megacephalum.</title>
        <authorList>
            <person name="Gong S."/>
        </authorList>
    </citation>
    <scope>NUCLEOTIDE SEQUENCE [LARGE SCALE GENOMIC DNA]</scope>
    <source>
        <strain evidence="1">DO16091913</strain>
        <tissue evidence="1">Muscle</tissue>
    </source>
</reference>
<name>A0A4D9E6H7_9SAUR</name>
<dbReference type="GO" id="GO:0008168">
    <property type="term" value="F:methyltransferase activity"/>
    <property type="evidence" value="ECO:0007669"/>
    <property type="project" value="UniProtKB-KW"/>
</dbReference>
<keyword evidence="2" id="KW-1185">Reference proteome</keyword>
<dbReference type="Proteomes" id="UP000297703">
    <property type="component" value="Unassembled WGS sequence"/>
</dbReference>
<protein>
    <submittedName>
        <fullName evidence="1">Thiopurine S-methyltransferase</fullName>
    </submittedName>
</protein>
<dbReference type="EMBL" id="QXTE01000105">
    <property type="protein sequence ID" value="TFK06006.1"/>
    <property type="molecule type" value="Genomic_DNA"/>
</dbReference>
<comment type="caution">
    <text evidence="1">The sequence shown here is derived from an EMBL/GenBank/DDBJ whole genome shotgun (WGS) entry which is preliminary data.</text>
</comment>
<evidence type="ECO:0000313" key="2">
    <source>
        <dbReference type="Proteomes" id="UP000297703"/>
    </source>
</evidence>
<evidence type="ECO:0000313" key="1">
    <source>
        <dbReference type="EMBL" id="TFK06006.1"/>
    </source>
</evidence>
<keyword evidence="1" id="KW-0808">Transferase</keyword>
<dbReference type="GO" id="GO:0032259">
    <property type="term" value="P:methylation"/>
    <property type="evidence" value="ECO:0007669"/>
    <property type="project" value="UniProtKB-KW"/>
</dbReference>
<gene>
    <name evidence="1" type="ORF">DR999_PMT11347</name>
</gene>
<accession>A0A4D9E6H7</accession>
<dbReference type="AlphaFoldDB" id="A0A4D9E6H7"/>
<keyword evidence="1" id="KW-0489">Methyltransferase</keyword>
<organism evidence="1 2">
    <name type="scientific">Platysternon megacephalum</name>
    <name type="common">big-headed turtle</name>
    <dbReference type="NCBI Taxonomy" id="55544"/>
    <lineage>
        <taxon>Eukaryota</taxon>
        <taxon>Metazoa</taxon>
        <taxon>Chordata</taxon>
        <taxon>Craniata</taxon>
        <taxon>Vertebrata</taxon>
        <taxon>Euteleostomi</taxon>
        <taxon>Archelosauria</taxon>
        <taxon>Testudinata</taxon>
        <taxon>Testudines</taxon>
        <taxon>Cryptodira</taxon>
        <taxon>Durocryptodira</taxon>
        <taxon>Testudinoidea</taxon>
        <taxon>Platysternidae</taxon>
        <taxon>Platysternon</taxon>
    </lineage>
</organism>